<keyword evidence="7" id="KW-0503">Monooxygenase</keyword>
<dbReference type="GO" id="GO:0004497">
    <property type="term" value="F:monooxygenase activity"/>
    <property type="evidence" value="ECO:0007669"/>
    <property type="project" value="UniProtKB-KW"/>
</dbReference>
<dbReference type="SUPFAM" id="SSF48264">
    <property type="entry name" value="Cytochrome P450"/>
    <property type="match status" value="1"/>
</dbReference>
<evidence type="ECO:0000256" key="4">
    <source>
        <dbReference type="ARBA" id="ARBA00022723"/>
    </source>
</evidence>
<keyword evidence="5" id="KW-0560">Oxidoreductase</keyword>
<reference evidence="9" key="1">
    <citation type="submission" date="2023-06" db="EMBL/GenBank/DDBJ databases">
        <authorList>
            <person name="Noh H."/>
        </authorList>
    </citation>
    <scope>NUCLEOTIDE SEQUENCE</scope>
    <source>
        <strain evidence="9">DUCC20226</strain>
    </source>
</reference>
<gene>
    <name evidence="9" type="ORF">N8I77_009738</name>
</gene>
<dbReference type="AlphaFoldDB" id="A0AAD9SBS7"/>
<keyword evidence="4 8" id="KW-0479">Metal-binding</keyword>
<dbReference type="Pfam" id="PF00067">
    <property type="entry name" value="p450"/>
    <property type="match status" value="1"/>
</dbReference>
<evidence type="ECO:0000256" key="8">
    <source>
        <dbReference type="PIRSR" id="PIRSR602401-1"/>
    </source>
</evidence>
<dbReference type="GO" id="GO:0005506">
    <property type="term" value="F:iron ion binding"/>
    <property type="evidence" value="ECO:0007669"/>
    <property type="project" value="InterPro"/>
</dbReference>
<dbReference type="Gene3D" id="1.10.630.10">
    <property type="entry name" value="Cytochrome P450"/>
    <property type="match status" value="1"/>
</dbReference>
<dbReference type="InterPro" id="IPR002401">
    <property type="entry name" value="Cyt_P450_E_grp-I"/>
</dbReference>
<dbReference type="PANTHER" id="PTHR24305">
    <property type="entry name" value="CYTOCHROME P450"/>
    <property type="match status" value="1"/>
</dbReference>
<dbReference type="InterPro" id="IPR050121">
    <property type="entry name" value="Cytochrome_P450_monoxygenase"/>
</dbReference>
<proteinExistence type="inferred from homology"/>
<evidence type="ECO:0000256" key="7">
    <source>
        <dbReference type="ARBA" id="ARBA00023033"/>
    </source>
</evidence>
<dbReference type="Proteomes" id="UP001265746">
    <property type="component" value="Unassembled WGS sequence"/>
</dbReference>
<dbReference type="InterPro" id="IPR036396">
    <property type="entry name" value="Cyt_P450_sf"/>
</dbReference>
<comment type="caution">
    <text evidence="9">The sequence shown here is derived from an EMBL/GenBank/DDBJ whole genome shotgun (WGS) entry which is preliminary data.</text>
</comment>
<dbReference type="EMBL" id="JAUJFL010000005">
    <property type="protein sequence ID" value="KAK2603267.1"/>
    <property type="molecule type" value="Genomic_DNA"/>
</dbReference>
<feature type="binding site" description="axial binding residue" evidence="8">
    <location>
        <position position="288"/>
    </location>
    <ligand>
        <name>heme</name>
        <dbReference type="ChEBI" id="CHEBI:30413"/>
    </ligand>
    <ligandPart>
        <name>Fe</name>
        <dbReference type="ChEBI" id="CHEBI:18248"/>
    </ligandPart>
</feature>
<evidence type="ECO:0000313" key="9">
    <source>
        <dbReference type="EMBL" id="KAK2603267.1"/>
    </source>
</evidence>
<evidence type="ECO:0000256" key="1">
    <source>
        <dbReference type="ARBA" id="ARBA00001971"/>
    </source>
</evidence>
<keyword evidence="10" id="KW-1185">Reference proteome</keyword>
<accession>A0AAD9SBS7</accession>
<evidence type="ECO:0000256" key="2">
    <source>
        <dbReference type="ARBA" id="ARBA00010617"/>
    </source>
</evidence>
<protein>
    <recommendedName>
        <fullName evidence="11">Cytochrome P450</fullName>
    </recommendedName>
</protein>
<keyword evidence="6 8" id="KW-0408">Iron</keyword>
<organism evidence="9 10">
    <name type="scientific">Phomopsis amygdali</name>
    <name type="common">Fusicoccum amygdali</name>
    <dbReference type="NCBI Taxonomy" id="1214568"/>
    <lineage>
        <taxon>Eukaryota</taxon>
        <taxon>Fungi</taxon>
        <taxon>Dikarya</taxon>
        <taxon>Ascomycota</taxon>
        <taxon>Pezizomycotina</taxon>
        <taxon>Sordariomycetes</taxon>
        <taxon>Sordariomycetidae</taxon>
        <taxon>Diaporthales</taxon>
        <taxon>Diaporthaceae</taxon>
        <taxon>Diaporthe</taxon>
    </lineage>
</organism>
<evidence type="ECO:0000313" key="10">
    <source>
        <dbReference type="Proteomes" id="UP001265746"/>
    </source>
</evidence>
<dbReference type="GO" id="GO:0020037">
    <property type="term" value="F:heme binding"/>
    <property type="evidence" value="ECO:0007669"/>
    <property type="project" value="InterPro"/>
</dbReference>
<dbReference type="PANTHER" id="PTHR24305:SF77">
    <property type="entry name" value="CYTOCHROME P450 MONOOXYGENASE"/>
    <property type="match status" value="1"/>
</dbReference>
<sequence>MFSTIDTSTHDAIKAKLAGPYGGRETSAMEPIVDVMVKSFTQHLRDQTSRGPAQTCVVNFAHVVMYFTMDVITRVSFGRELGFLRTGSDVFGLMEAARILEDTIKKRYEPGAPDEKDLLGAFIRSGLSLGYCISEALFAMSAGSDTTASAIRFTMLHLMTTPRVYYNLKQVVRQAVRDGQVSSPIKSEEAKAIPYLQAVIYEGLRMRPPAPIKFPKVVPPRGDVIDGKFIPGGTAVGWNLLPMMRSPRYWGHDGDIFRPERFTEADENTRLAMERLVEMVFGHGRFGCAGKPLAFMELNKVYFELFRHFDFQLVNPAKPWHSELWSIWMDDDFFVQITEAQVG</sequence>
<evidence type="ECO:0008006" key="11">
    <source>
        <dbReference type="Google" id="ProtNLM"/>
    </source>
</evidence>
<dbReference type="PRINTS" id="PR00385">
    <property type="entry name" value="P450"/>
</dbReference>
<evidence type="ECO:0000256" key="3">
    <source>
        <dbReference type="ARBA" id="ARBA00022617"/>
    </source>
</evidence>
<dbReference type="PRINTS" id="PR00463">
    <property type="entry name" value="EP450I"/>
</dbReference>
<dbReference type="InterPro" id="IPR001128">
    <property type="entry name" value="Cyt_P450"/>
</dbReference>
<name>A0AAD9SBS7_PHOAM</name>
<dbReference type="GO" id="GO:0016705">
    <property type="term" value="F:oxidoreductase activity, acting on paired donors, with incorporation or reduction of molecular oxygen"/>
    <property type="evidence" value="ECO:0007669"/>
    <property type="project" value="InterPro"/>
</dbReference>
<comment type="similarity">
    <text evidence="2">Belongs to the cytochrome P450 family.</text>
</comment>
<evidence type="ECO:0000256" key="5">
    <source>
        <dbReference type="ARBA" id="ARBA00023002"/>
    </source>
</evidence>
<evidence type="ECO:0000256" key="6">
    <source>
        <dbReference type="ARBA" id="ARBA00023004"/>
    </source>
</evidence>
<keyword evidence="3 8" id="KW-0349">Heme</keyword>
<comment type="cofactor">
    <cofactor evidence="1 8">
        <name>heme</name>
        <dbReference type="ChEBI" id="CHEBI:30413"/>
    </cofactor>
</comment>